<evidence type="ECO:0000313" key="2">
    <source>
        <dbReference type="EMBL" id="KAL3402845.1"/>
    </source>
</evidence>
<keyword evidence="1" id="KW-0732">Signal</keyword>
<dbReference type="PANTHER" id="PTHR37685">
    <property type="entry name" value="GEO11136P1-RELATED"/>
    <property type="match status" value="1"/>
</dbReference>
<sequence>MVSPRLVLVCVLLAVVVETLAVTRPNDVFVGARIPGDRIIQRERIVKDASKIGRKAIVSKTFSGDGYSNITYIRALDQHTNGHGATATIISGGTGFKFVTMKFKSERFRGIDFVVELYGK</sequence>
<reference evidence="2 3" key="1">
    <citation type="journal article" date="2024" name="bioRxiv">
        <title>A reference genome for Trichogramma kaykai: A tiny desert-dwelling parasitoid wasp with competing sex-ratio distorters.</title>
        <authorList>
            <person name="Culotta J."/>
            <person name="Lindsey A.R."/>
        </authorList>
    </citation>
    <scope>NUCLEOTIDE SEQUENCE [LARGE SCALE GENOMIC DNA]</scope>
    <source>
        <strain evidence="2 3">KSX58</strain>
    </source>
</reference>
<name>A0ABD2XCM5_9HYME</name>
<keyword evidence="3" id="KW-1185">Reference proteome</keyword>
<dbReference type="EMBL" id="JBJJXI010000032">
    <property type="protein sequence ID" value="KAL3402845.1"/>
    <property type="molecule type" value="Genomic_DNA"/>
</dbReference>
<dbReference type="AlphaFoldDB" id="A0ABD2XCM5"/>
<evidence type="ECO:0000313" key="3">
    <source>
        <dbReference type="Proteomes" id="UP001627154"/>
    </source>
</evidence>
<accession>A0ABD2XCM5</accession>
<feature type="chain" id="PRO_5044809419" description="Salivary secreted peptide" evidence="1">
    <location>
        <begin position="22"/>
        <end position="120"/>
    </location>
</feature>
<dbReference type="Proteomes" id="UP001627154">
    <property type="component" value="Unassembled WGS sequence"/>
</dbReference>
<comment type="caution">
    <text evidence="2">The sequence shown here is derived from an EMBL/GenBank/DDBJ whole genome shotgun (WGS) entry which is preliminary data.</text>
</comment>
<organism evidence="2 3">
    <name type="scientific">Trichogramma kaykai</name>
    <dbReference type="NCBI Taxonomy" id="54128"/>
    <lineage>
        <taxon>Eukaryota</taxon>
        <taxon>Metazoa</taxon>
        <taxon>Ecdysozoa</taxon>
        <taxon>Arthropoda</taxon>
        <taxon>Hexapoda</taxon>
        <taxon>Insecta</taxon>
        <taxon>Pterygota</taxon>
        <taxon>Neoptera</taxon>
        <taxon>Endopterygota</taxon>
        <taxon>Hymenoptera</taxon>
        <taxon>Apocrita</taxon>
        <taxon>Proctotrupomorpha</taxon>
        <taxon>Chalcidoidea</taxon>
        <taxon>Trichogrammatidae</taxon>
        <taxon>Trichogramma</taxon>
    </lineage>
</organism>
<dbReference type="PANTHER" id="PTHR37685:SF1">
    <property type="entry name" value="GEO11136P1-RELATED"/>
    <property type="match status" value="1"/>
</dbReference>
<evidence type="ECO:0008006" key="4">
    <source>
        <dbReference type="Google" id="ProtNLM"/>
    </source>
</evidence>
<feature type="signal peptide" evidence="1">
    <location>
        <begin position="1"/>
        <end position="21"/>
    </location>
</feature>
<gene>
    <name evidence="2" type="ORF">TKK_004014</name>
</gene>
<proteinExistence type="predicted"/>
<protein>
    <recommendedName>
        <fullName evidence="4">Salivary secreted peptide</fullName>
    </recommendedName>
</protein>
<evidence type="ECO:0000256" key="1">
    <source>
        <dbReference type="SAM" id="SignalP"/>
    </source>
</evidence>
<dbReference type="Pfam" id="PF15868">
    <property type="entry name" value="MBF2"/>
    <property type="match status" value="1"/>
</dbReference>
<dbReference type="InterPro" id="IPR031734">
    <property type="entry name" value="MBF2"/>
</dbReference>